<feature type="compositionally biased region" description="Acidic residues" evidence="8">
    <location>
        <begin position="112"/>
        <end position="122"/>
    </location>
</feature>
<dbReference type="InterPro" id="IPR016024">
    <property type="entry name" value="ARM-type_fold"/>
</dbReference>
<feature type="compositionally biased region" description="Acidic residues" evidence="8">
    <location>
        <begin position="977"/>
        <end position="992"/>
    </location>
</feature>
<comment type="similarity">
    <text evidence="2">Belongs to the CND3 (condensin subunit 3) family.</text>
</comment>
<keyword evidence="4" id="KW-0132">Cell division</keyword>
<name>A0A9P6W9U1_MAUEX</name>
<evidence type="ECO:0000256" key="7">
    <source>
        <dbReference type="ARBA" id="ARBA00023306"/>
    </source>
</evidence>
<evidence type="ECO:0000256" key="5">
    <source>
        <dbReference type="ARBA" id="ARBA00022776"/>
    </source>
</evidence>
<dbReference type="InterPro" id="IPR025977">
    <property type="entry name" value="Cnd3_C"/>
</dbReference>
<feature type="region of interest" description="Disordered" evidence="8">
    <location>
        <begin position="569"/>
        <end position="588"/>
    </location>
</feature>
<keyword evidence="7" id="KW-0131">Cell cycle</keyword>
<reference evidence="10 11" key="1">
    <citation type="submission" date="2020-11" db="EMBL/GenBank/DDBJ databases">
        <title>Kefir isolates.</title>
        <authorList>
            <person name="Marcisauskas S."/>
            <person name="Kim Y."/>
            <person name="Blasche S."/>
        </authorList>
    </citation>
    <scope>NUCLEOTIDE SEQUENCE [LARGE SCALE GENOMIC DNA]</scope>
    <source>
        <strain evidence="10 11">OG2</strain>
    </source>
</reference>
<dbReference type="PANTHER" id="PTHR14418:SF5">
    <property type="entry name" value="CONDENSIN COMPLEX SUBUNIT 3"/>
    <property type="match status" value="1"/>
</dbReference>
<feature type="compositionally biased region" description="Basic and acidic residues" evidence="8">
    <location>
        <begin position="525"/>
        <end position="535"/>
    </location>
</feature>
<sequence>MVTADNYADDINNKIFNSLADVFQQAQVSYAGHRKHIAVLKKIQTKASQQGYSDAFNYWFNKLVTRILPLKKNEIIGDRIVKLIAAFIASLDKENEMLSNQRLDKSNSPQSGEDENIDNEDSLSEKEKMTTKFIDGFIRHILRGAETKDKNVRFRVMQLLVVIMDNIGEIDINLYNLLMWSLKKRIYDKEPIVRIQAVFCLTKLQTDIENDNDENNDSNEQDMDVEMNESSETKATDTLMQLIQNDPSAEVRRATMLNIINNNNTRSHILERARDTNAINRRLIYSRVLKLLGKKCFTDIDPRILDQLMEWGLEDREESVRKACQRLMSSHWINLFNGDLIELLENLDIVNSKSAVAMMNSLFISKPDILTQIKLTEEIWGNLTVEFSFLFRCFFIYCLENNMIEDVDGSFPEASRLAGYLNAYIDKRFTTNIENELSLIDKLHLEFIIMQLLITANRYDYSDEIGRRSMLTVIRNMLNITMLPNSLIKCGHEVLKVLSINEKDFISMTIEIINDIRDDDIENQEKEENDKKKNAQENNDNNKNSNGHDSQTEGDNAIKSFESAVNNLIDGHDDANDEEDVSTMQPEREARPDAILLCLTRACHMLELVTENVAGNILVTSLIDTLITPAVRNSESNIRELGVKCLGLCCLLDKQLATTSMYILGMCISKGNASLKYIALQVIVDIFSVHGTSVLDGEGKVDSMSIHKIFYKVLKNDEHKECQVVAAEGLCKLYLADLFTDDDLFEALILSYFSPMNSSNEALVQAFAFCIPVYCFSHRTHQERMSRMASDMFLRLCILWDGLQNSEDPDIDKEKMMKPNMIFQQLVFWTDPRKIVNQREDSYQSEVSQLKFLIEILKVITQIGNKTVKRMILSNINSFYVVASQGSEVLGELHMHLQDILDNEPIDATSKNSLEKFKDTVSTAVESAKEMTTTSTSKIFDTTDDLTTEQYSQILESSQIVENGSEPEVNVSGDILESENDDESNEESELGDESVHTEGGRKRNRSSMENDDETSKIASKPAAIQKNVSFAISPDTSEDNDVNDSDISMLD</sequence>
<dbReference type="GO" id="GO:0000793">
    <property type="term" value="C:condensed chromosome"/>
    <property type="evidence" value="ECO:0007669"/>
    <property type="project" value="TreeGrafter"/>
</dbReference>
<keyword evidence="3" id="KW-0158">Chromosome</keyword>
<evidence type="ECO:0000313" key="10">
    <source>
        <dbReference type="EMBL" id="KAG0668341.1"/>
    </source>
</evidence>
<proteinExistence type="inferred from homology"/>
<evidence type="ECO:0000256" key="1">
    <source>
        <dbReference type="ARBA" id="ARBA00004286"/>
    </source>
</evidence>
<keyword evidence="5" id="KW-0498">Mitosis</keyword>
<feature type="region of interest" description="Disordered" evidence="8">
    <location>
        <begin position="100"/>
        <end position="125"/>
    </location>
</feature>
<evidence type="ECO:0000313" key="11">
    <source>
        <dbReference type="Proteomes" id="UP000750334"/>
    </source>
</evidence>
<comment type="subcellular location">
    <subcellularLocation>
        <location evidence="1">Chromosome</location>
    </subcellularLocation>
</comment>
<keyword evidence="11" id="KW-1185">Reference proteome</keyword>
<protein>
    <submittedName>
        <fullName evidence="10">Chromosome condensation complex Condensin, subunit G</fullName>
    </submittedName>
</protein>
<evidence type="ECO:0000256" key="8">
    <source>
        <dbReference type="SAM" id="MobiDB-lite"/>
    </source>
</evidence>
<keyword evidence="6" id="KW-0226">DNA condensation</keyword>
<evidence type="ECO:0000259" key="9">
    <source>
        <dbReference type="Pfam" id="PF12719"/>
    </source>
</evidence>
<dbReference type="Gene3D" id="1.25.10.10">
    <property type="entry name" value="Leucine-rich Repeat Variant"/>
    <property type="match status" value="1"/>
</dbReference>
<dbReference type="OrthoDB" id="27187at2759"/>
<dbReference type="AlphaFoldDB" id="A0A9P6W9U1"/>
<evidence type="ECO:0000256" key="2">
    <source>
        <dbReference type="ARBA" id="ARBA00006533"/>
    </source>
</evidence>
<accession>A0A9P6W9U1</accession>
<dbReference type="Pfam" id="PF12719">
    <property type="entry name" value="Cnd3"/>
    <property type="match status" value="1"/>
</dbReference>
<dbReference type="GO" id="GO:0000796">
    <property type="term" value="C:condensin complex"/>
    <property type="evidence" value="ECO:0007669"/>
    <property type="project" value="InterPro"/>
</dbReference>
<dbReference type="Proteomes" id="UP000750334">
    <property type="component" value="Unassembled WGS sequence"/>
</dbReference>
<dbReference type="PANTHER" id="PTHR14418">
    <property type="entry name" value="CONDENSIN COMPLEX SUBUNIT 3-RELATED"/>
    <property type="match status" value="1"/>
</dbReference>
<evidence type="ECO:0000256" key="3">
    <source>
        <dbReference type="ARBA" id="ARBA00022454"/>
    </source>
</evidence>
<feature type="domain" description="Nuclear condensin complex subunit 3 C-terminal" evidence="9">
    <location>
        <begin position="598"/>
        <end position="881"/>
    </location>
</feature>
<organism evidence="10 11">
    <name type="scientific">Maudiozyma exigua</name>
    <name type="common">Yeast</name>
    <name type="synonym">Kazachstania exigua</name>
    <dbReference type="NCBI Taxonomy" id="34358"/>
    <lineage>
        <taxon>Eukaryota</taxon>
        <taxon>Fungi</taxon>
        <taxon>Dikarya</taxon>
        <taxon>Ascomycota</taxon>
        <taxon>Saccharomycotina</taxon>
        <taxon>Saccharomycetes</taxon>
        <taxon>Saccharomycetales</taxon>
        <taxon>Saccharomycetaceae</taxon>
        <taxon>Maudiozyma</taxon>
    </lineage>
</organism>
<feature type="region of interest" description="Disordered" evidence="8">
    <location>
        <begin position="525"/>
        <end position="554"/>
    </location>
</feature>
<feature type="compositionally biased region" description="Polar residues" evidence="8">
    <location>
        <begin position="100"/>
        <end position="111"/>
    </location>
</feature>
<gene>
    <name evidence="10" type="primary">YCG1</name>
    <name evidence="10" type="ORF">C6P45_004800</name>
</gene>
<dbReference type="GO" id="GO:0007076">
    <property type="term" value="P:mitotic chromosome condensation"/>
    <property type="evidence" value="ECO:0007669"/>
    <property type="project" value="InterPro"/>
</dbReference>
<evidence type="ECO:0000256" key="6">
    <source>
        <dbReference type="ARBA" id="ARBA00023067"/>
    </source>
</evidence>
<feature type="region of interest" description="Disordered" evidence="8">
    <location>
        <begin position="977"/>
        <end position="1051"/>
    </location>
</feature>
<dbReference type="GO" id="GO:0051301">
    <property type="term" value="P:cell division"/>
    <property type="evidence" value="ECO:0007669"/>
    <property type="project" value="UniProtKB-KW"/>
</dbReference>
<dbReference type="SUPFAM" id="SSF48371">
    <property type="entry name" value="ARM repeat"/>
    <property type="match status" value="1"/>
</dbReference>
<comment type="caution">
    <text evidence="10">The sequence shown here is derived from an EMBL/GenBank/DDBJ whole genome shotgun (WGS) entry which is preliminary data.</text>
</comment>
<dbReference type="InterPro" id="IPR027165">
    <property type="entry name" value="CND3"/>
</dbReference>
<feature type="compositionally biased region" description="Low complexity" evidence="8">
    <location>
        <begin position="536"/>
        <end position="545"/>
    </location>
</feature>
<dbReference type="InterPro" id="IPR011989">
    <property type="entry name" value="ARM-like"/>
</dbReference>
<dbReference type="EMBL" id="PUHR01000070">
    <property type="protein sequence ID" value="KAG0668341.1"/>
    <property type="molecule type" value="Genomic_DNA"/>
</dbReference>
<evidence type="ECO:0000256" key="4">
    <source>
        <dbReference type="ARBA" id="ARBA00022618"/>
    </source>
</evidence>